<keyword evidence="3 11" id="KW-1134">Transmembrane beta strand</keyword>
<dbReference type="GO" id="GO:0009279">
    <property type="term" value="C:cell outer membrane"/>
    <property type="evidence" value="ECO:0007669"/>
    <property type="project" value="UniProtKB-SubCell"/>
</dbReference>
<comment type="subcellular location">
    <subcellularLocation>
        <location evidence="1 11">Cell outer membrane</location>
        <topology evidence="1 11">Multi-pass membrane protein</topology>
    </subcellularLocation>
</comment>
<evidence type="ECO:0000256" key="4">
    <source>
        <dbReference type="ARBA" id="ARBA00022496"/>
    </source>
</evidence>
<evidence type="ECO:0000259" key="14">
    <source>
        <dbReference type="Pfam" id="PF00593"/>
    </source>
</evidence>
<dbReference type="InterPro" id="IPR036942">
    <property type="entry name" value="Beta-barrel_TonB_sf"/>
</dbReference>
<dbReference type="RefSeq" id="WP_084199152.1">
    <property type="nucleotide sequence ID" value="NZ_BMYL01000002.1"/>
</dbReference>
<evidence type="ECO:0000256" key="2">
    <source>
        <dbReference type="ARBA" id="ARBA00022448"/>
    </source>
</evidence>
<dbReference type="AlphaFoldDB" id="A0AAP8MET9"/>
<keyword evidence="8 12" id="KW-0798">TonB box</keyword>
<keyword evidence="2 11" id="KW-0813">Transport</keyword>
<keyword evidence="16" id="KW-0675">Receptor</keyword>
<feature type="chain" id="PRO_5043007262" evidence="13">
    <location>
        <begin position="24"/>
        <end position="779"/>
    </location>
</feature>
<dbReference type="InterPro" id="IPR039426">
    <property type="entry name" value="TonB-dep_rcpt-like"/>
</dbReference>
<evidence type="ECO:0000313" key="17">
    <source>
        <dbReference type="Proteomes" id="UP000235162"/>
    </source>
</evidence>
<feature type="domain" description="TonB-dependent receptor plug" evidence="15">
    <location>
        <begin position="41"/>
        <end position="146"/>
    </location>
</feature>
<evidence type="ECO:0000256" key="10">
    <source>
        <dbReference type="ARBA" id="ARBA00023237"/>
    </source>
</evidence>
<keyword evidence="6" id="KW-0408">Iron</keyword>
<evidence type="ECO:0000256" key="11">
    <source>
        <dbReference type="PROSITE-ProRule" id="PRU01360"/>
    </source>
</evidence>
<dbReference type="Pfam" id="PF00593">
    <property type="entry name" value="TonB_dep_Rec_b-barrel"/>
    <property type="match status" value="1"/>
</dbReference>
<evidence type="ECO:0000256" key="5">
    <source>
        <dbReference type="ARBA" id="ARBA00022692"/>
    </source>
</evidence>
<keyword evidence="17" id="KW-1185">Reference proteome</keyword>
<evidence type="ECO:0000256" key="8">
    <source>
        <dbReference type="ARBA" id="ARBA00023077"/>
    </source>
</evidence>
<evidence type="ECO:0000313" key="16">
    <source>
        <dbReference type="EMBL" id="PLW86531.1"/>
    </source>
</evidence>
<dbReference type="Proteomes" id="UP000235162">
    <property type="component" value="Unassembled WGS sequence"/>
</dbReference>
<keyword evidence="9 11" id="KW-0472">Membrane</keyword>
<reference evidence="16 17" key="1">
    <citation type="submission" date="2018-01" db="EMBL/GenBank/DDBJ databases">
        <title>The draft genome sequence of Halioglobus japonicus S1-36.</title>
        <authorList>
            <person name="Du Z.-J."/>
            <person name="Shi M.-J."/>
        </authorList>
    </citation>
    <scope>NUCLEOTIDE SEQUENCE [LARGE SCALE GENOMIC DNA]</scope>
    <source>
        <strain evidence="16 17">S1-36</strain>
    </source>
</reference>
<organism evidence="16 17">
    <name type="scientific">Halioglobus japonicus</name>
    <dbReference type="NCBI Taxonomy" id="930805"/>
    <lineage>
        <taxon>Bacteria</taxon>
        <taxon>Pseudomonadati</taxon>
        <taxon>Pseudomonadota</taxon>
        <taxon>Gammaproteobacteria</taxon>
        <taxon>Cellvibrionales</taxon>
        <taxon>Halieaceae</taxon>
        <taxon>Halioglobus</taxon>
    </lineage>
</organism>
<dbReference type="EMBL" id="PKUR01000002">
    <property type="protein sequence ID" value="PLW86531.1"/>
    <property type="molecule type" value="Genomic_DNA"/>
</dbReference>
<sequence length="779" mass="86854">MQLRKCTLAVAVVSAVLSGQSQAQAVLEEVIVTAQKRAESLQDTAIAITALSGDMLDDLNITSAGDYEALVPSLSVREEPARLALRGVGRVTNSLGTEPGIAVYVDQVYSSEINVLSRSTSLTTERVEILRGPQGTLFGRNATGGAVNVTTKRPTEEFEHHVRATVGNYDTVNLGASSSGPLGDNLGYRVYAYQQTRDGYIENQSGKDIWDLDNTGFGAQLSWDITDNLDVWLSYASDLTDDHRSGLLSPGVLITPYQSDLQTQDGFFLSEQYQWDKENPTVKDIYTIDHGDVLRAKDEDNHKWTAQLTWHLDTLSVRYIGSYIENEFSGTDGDFGFTSNPDTRGLESIEQIQDSSSHEIQLISDNDGELQWVAGIYYWEEDKSQPYRAYTPTANYLDYTVDDVDFLNMDTLQPNPGRDQVRQQADLESESLAVYADANYQFNPEWKLTVGARYTQDDKQGFESQFIAADVEAIPGAEALIPLWQAFGFPENCCGFLVLDDAIDNRRVKDDWSNVSGRVVLDYTPYEDTLIYASIANGYKAGGFNLGTLTPEPSFDEETVLSYEIGYKGTFNDTVRLNAAAYYYDYSDMQVRVPRLTEQNLPVQQLTNAAESEVYGIELEATWLATDQLTLMANYSYLHGEYSDFCCEIDTIGDPDGGPKDLSGNPLIQAPENKFFINASYEILTASAGDWVLSGSYSWVDERQYDAFNTAATLADSYDRVDAMATWFSPNQNWRVILSGRNLTDEETYTSLNRLNSTRALTGWPNAPRTYSLEVQFDF</sequence>
<keyword evidence="7" id="KW-0406">Ion transport</keyword>
<dbReference type="SUPFAM" id="SSF56935">
    <property type="entry name" value="Porins"/>
    <property type="match status" value="1"/>
</dbReference>
<gene>
    <name evidence="16" type="ORF">C0029_08990</name>
</gene>
<proteinExistence type="inferred from homology"/>
<protein>
    <submittedName>
        <fullName evidence="16">TonB-dependent receptor</fullName>
    </submittedName>
</protein>
<dbReference type="InterPro" id="IPR000531">
    <property type="entry name" value="Beta-barrel_TonB"/>
</dbReference>
<keyword evidence="5 11" id="KW-0812">Transmembrane</keyword>
<feature type="domain" description="TonB-dependent receptor-like beta-barrel" evidence="14">
    <location>
        <begin position="299"/>
        <end position="743"/>
    </location>
</feature>
<evidence type="ECO:0000256" key="3">
    <source>
        <dbReference type="ARBA" id="ARBA00022452"/>
    </source>
</evidence>
<keyword evidence="4" id="KW-0410">Iron transport</keyword>
<dbReference type="CDD" id="cd01347">
    <property type="entry name" value="ligand_gated_channel"/>
    <property type="match status" value="1"/>
</dbReference>
<accession>A0AAP8MET9</accession>
<dbReference type="PANTHER" id="PTHR32552:SF81">
    <property type="entry name" value="TONB-DEPENDENT OUTER MEMBRANE RECEPTOR"/>
    <property type="match status" value="1"/>
</dbReference>
<evidence type="ECO:0000256" key="7">
    <source>
        <dbReference type="ARBA" id="ARBA00023065"/>
    </source>
</evidence>
<evidence type="ECO:0000256" key="9">
    <source>
        <dbReference type="ARBA" id="ARBA00023136"/>
    </source>
</evidence>
<name>A0AAP8MET9_9GAMM</name>
<keyword evidence="10 11" id="KW-0998">Cell outer membrane</keyword>
<dbReference type="PROSITE" id="PS52016">
    <property type="entry name" value="TONB_DEPENDENT_REC_3"/>
    <property type="match status" value="1"/>
</dbReference>
<dbReference type="KEGG" id="hja:BST95_09955"/>
<evidence type="ECO:0000259" key="15">
    <source>
        <dbReference type="Pfam" id="PF07715"/>
    </source>
</evidence>
<dbReference type="InterPro" id="IPR012910">
    <property type="entry name" value="Plug_dom"/>
</dbReference>
<dbReference type="GO" id="GO:0006826">
    <property type="term" value="P:iron ion transport"/>
    <property type="evidence" value="ECO:0007669"/>
    <property type="project" value="UniProtKB-KW"/>
</dbReference>
<dbReference type="Gene3D" id="2.40.170.20">
    <property type="entry name" value="TonB-dependent receptor, beta-barrel domain"/>
    <property type="match status" value="1"/>
</dbReference>
<comment type="similarity">
    <text evidence="11 12">Belongs to the TonB-dependent receptor family.</text>
</comment>
<dbReference type="PANTHER" id="PTHR32552">
    <property type="entry name" value="FERRICHROME IRON RECEPTOR-RELATED"/>
    <property type="match status" value="1"/>
</dbReference>
<comment type="caution">
    <text evidence="16">The sequence shown here is derived from an EMBL/GenBank/DDBJ whole genome shotgun (WGS) entry which is preliminary data.</text>
</comment>
<evidence type="ECO:0000256" key="1">
    <source>
        <dbReference type="ARBA" id="ARBA00004571"/>
    </source>
</evidence>
<evidence type="ECO:0000256" key="6">
    <source>
        <dbReference type="ARBA" id="ARBA00023004"/>
    </source>
</evidence>
<evidence type="ECO:0000256" key="12">
    <source>
        <dbReference type="RuleBase" id="RU003357"/>
    </source>
</evidence>
<feature type="signal peptide" evidence="13">
    <location>
        <begin position="1"/>
        <end position="23"/>
    </location>
</feature>
<dbReference type="Pfam" id="PF07715">
    <property type="entry name" value="Plug"/>
    <property type="match status" value="1"/>
</dbReference>
<keyword evidence="13" id="KW-0732">Signal</keyword>
<evidence type="ECO:0000256" key="13">
    <source>
        <dbReference type="SAM" id="SignalP"/>
    </source>
</evidence>